<evidence type="ECO:0000256" key="1">
    <source>
        <dbReference type="ARBA" id="ARBA00004613"/>
    </source>
</evidence>
<comment type="similarity">
    <text evidence="2 4">Belongs to the AB hydrolase superfamily. Lipase family.</text>
</comment>
<dbReference type="InterPro" id="IPR000734">
    <property type="entry name" value="TAG_lipase"/>
</dbReference>
<dbReference type="GeneID" id="584147"/>
<dbReference type="GO" id="GO:0016298">
    <property type="term" value="F:lipase activity"/>
    <property type="evidence" value="ECO:0000318"/>
    <property type="project" value="GO_Central"/>
</dbReference>
<evidence type="ECO:0000313" key="8">
    <source>
        <dbReference type="Proteomes" id="UP000007110"/>
    </source>
</evidence>
<dbReference type="SUPFAM" id="SSF53474">
    <property type="entry name" value="alpha/beta-Hydrolases"/>
    <property type="match status" value="1"/>
</dbReference>
<sequence length="339" mass="37724">MKVLTSTIFIAFLCFLLEKGQAAEICYGDLGCFEDAGCHGNVFPPESPEFINTRFYLFTRRTWNFSQELIRDDVDRLRASNFDPKVPTMFSIHGWNSNGFGSGERDRKNAFLEDANVNVITVDWRRGASGIVYPKQHQNTRVVGREIALFARFLNLETGMYFKDVHLVGHSLGAHTAGYAGAYQKGFGRITGSDPAGPFFRDDEPECRLDPTDALFVDVIHGDGNDNIGLGTSLPMGHQDFYPNGGRHQPACQYGSDLGGCSHAYSSRYFAESLRSTTCKFKAYPCPSWAAYMSGLCRSCGVGGCSEMGYHAIDHKDLRGLFFLDTNPESPYCIPEPWD</sequence>
<dbReference type="AlphaFoldDB" id="A0A7M7RGA4"/>
<dbReference type="EnsemblMetazoa" id="XM_784025">
    <property type="protein sequence ID" value="XP_789118"/>
    <property type="gene ID" value="LOC584147"/>
</dbReference>
<dbReference type="OrthoDB" id="199913at2759"/>
<dbReference type="InterPro" id="IPR013818">
    <property type="entry name" value="Lipase"/>
</dbReference>
<keyword evidence="5" id="KW-0732">Signal</keyword>
<dbReference type="KEGG" id="spu:584147"/>
<comment type="subcellular location">
    <subcellularLocation>
        <location evidence="1">Secreted</location>
    </subcellularLocation>
</comment>
<dbReference type="GO" id="GO:0005615">
    <property type="term" value="C:extracellular space"/>
    <property type="evidence" value="ECO:0000318"/>
    <property type="project" value="GO_Central"/>
</dbReference>
<dbReference type="GO" id="GO:0016042">
    <property type="term" value="P:lipid catabolic process"/>
    <property type="evidence" value="ECO:0000318"/>
    <property type="project" value="GO_Central"/>
</dbReference>
<dbReference type="PANTHER" id="PTHR11610">
    <property type="entry name" value="LIPASE"/>
    <property type="match status" value="1"/>
</dbReference>
<dbReference type="CDD" id="cd00707">
    <property type="entry name" value="Pancreat_lipase_like"/>
    <property type="match status" value="1"/>
</dbReference>
<evidence type="ECO:0000256" key="3">
    <source>
        <dbReference type="ARBA" id="ARBA00022525"/>
    </source>
</evidence>
<dbReference type="PANTHER" id="PTHR11610:SF178">
    <property type="entry name" value="LIPASE MEMBER H-A-LIKE PROTEIN"/>
    <property type="match status" value="1"/>
</dbReference>
<dbReference type="Pfam" id="PF00151">
    <property type="entry name" value="Lipase"/>
    <property type="match status" value="1"/>
</dbReference>
<proteinExistence type="inferred from homology"/>
<evidence type="ECO:0000256" key="2">
    <source>
        <dbReference type="ARBA" id="ARBA00010701"/>
    </source>
</evidence>
<name>A0A7M7RGA4_STRPU</name>
<reference evidence="7" key="2">
    <citation type="submission" date="2021-01" db="UniProtKB">
        <authorList>
            <consortium name="EnsemblMetazoa"/>
        </authorList>
    </citation>
    <scope>IDENTIFICATION</scope>
</reference>
<feature type="signal peptide" evidence="5">
    <location>
        <begin position="1"/>
        <end position="22"/>
    </location>
</feature>
<evidence type="ECO:0000313" key="7">
    <source>
        <dbReference type="EnsemblMetazoa" id="XP_789118"/>
    </source>
</evidence>
<dbReference type="InterPro" id="IPR033906">
    <property type="entry name" value="Lipase_N"/>
</dbReference>
<evidence type="ECO:0000259" key="6">
    <source>
        <dbReference type="Pfam" id="PF00151"/>
    </source>
</evidence>
<dbReference type="InterPro" id="IPR029058">
    <property type="entry name" value="AB_hydrolase_fold"/>
</dbReference>
<evidence type="ECO:0000256" key="5">
    <source>
        <dbReference type="SAM" id="SignalP"/>
    </source>
</evidence>
<dbReference type="InParanoid" id="A0A7M7RGA4"/>
<keyword evidence="8" id="KW-1185">Reference proteome</keyword>
<protein>
    <recommendedName>
        <fullName evidence="6">Lipase domain-containing protein</fullName>
    </recommendedName>
</protein>
<reference evidence="8" key="1">
    <citation type="submission" date="2015-02" db="EMBL/GenBank/DDBJ databases">
        <title>Genome sequencing for Strongylocentrotus purpuratus.</title>
        <authorList>
            <person name="Murali S."/>
            <person name="Liu Y."/>
            <person name="Vee V."/>
            <person name="English A."/>
            <person name="Wang M."/>
            <person name="Skinner E."/>
            <person name="Han Y."/>
            <person name="Muzny D.M."/>
            <person name="Worley K.C."/>
            <person name="Gibbs R.A."/>
        </authorList>
    </citation>
    <scope>NUCLEOTIDE SEQUENCE</scope>
</reference>
<feature type="domain" description="Lipase" evidence="6">
    <location>
        <begin position="25"/>
        <end position="332"/>
    </location>
</feature>
<accession>A0A7M7RGA4</accession>
<dbReference type="RefSeq" id="XP_789118.3">
    <property type="nucleotide sequence ID" value="XM_784025.4"/>
</dbReference>
<dbReference type="FunCoup" id="A0A7M7RGA4">
    <property type="interactions" value="1338"/>
</dbReference>
<dbReference type="Proteomes" id="UP000007110">
    <property type="component" value="Unassembled WGS sequence"/>
</dbReference>
<keyword evidence="3" id="KW-0964">Secreted</keyword>
<feature type="chain" id="PRO_5029653243" description="Lipase domain-containing protein" evidence="5">
    <location>
        <begin position="23"/>
        <end position="339"/>
    </location>
</feature>
<dbReference type="Gene3D" id="3.40.50.1820">
    <property type="entry name" value="alpha/beta hydrolase"/>
    <property type="match status" value="1"/>
</dbReference>
<organism evidence="7 8">
    <name type="scientific">Strongylocentrotus purpuratus</name>
    <name type="common">Purple sea urchin</name>
    <dbReference type="NCBI Taxonomy" id="7668"/>
    <lineage>
        <taxon>Eukaryota</taxon>
        <taxon>Metazoa</taxon>
        <taxon>Echinodermata</taxon>
        <taxon>Eleutherozoa</taxon>
        <taxon>Echinozoa</taxon>
        <taxon>Echinoidea</taxon>
        <taxon>Euechinoidea</taxon>
        <taxon>Echinacea</taxon>
        <taxon>Camarodonta</taxon>
        <taxon>Echinidea</taxon>
        <taxon>Strongylocentrotidae</taxon>
        <taxon>Strongylocentrotus</taxon>
    </lineage>
</organism>
<evidence type="ECO:0000256" key="4">
    <source>
        <dbReference type="RuleBase" id="RU004262"/>
    </source>
</evidence>
<dbReference type="PRINTS" id="PR00821">
    <property type="entry name" value="TAGLIPASE"/>
</dbReference>
<dbReference type="OMA" id="FINTRFY"/>